<dbReference type="Gene3D" id="1.25.40.10">
    <property type="entry name" value="Tetratricopeptide repeat domain"/>
    <property type="match status" value="1"/>
</dbReference>
<dbReference type="PANTHER" id="PTHR37423">
    <property type="entry name" value="SOLUBLE LYTIC MUREIN TRANSGLYCOSYLASE-RELATED"/>
    <property type="match status" value="1"/>
</dbReference>
<evidence type="ECO:0000256" key="4">
    <source>
        <dbReference type="ARBA" id="ARBA00023237"/>
    </source>
</evidence>
<dbReference type="Pfam" id="PF13525">
    <property type="entry name" value="YfiO"/>
    <property type="match status" value="1"/>
</dbReference>
<dbReference type="NCBIfam" id="TIGR03302">
    <property type="entry name" value="OM_YfiO"/>
    <property type="match status" value="1"/>
</dbReference>
<dbReference type="OrthoDB" id="9804044at2"/>
<dbReference type="PROSITE" id="PS51257">
    <property type="entry name" value="PROKAR_LIPOPROTEIN"/>
    <property type="match status" value="1"/>
</dbReference>
<feature type="repeat" description="TPR" evidence="7">
    <location>
        <begin position="74"/>
        <end position="107"/>
    </location>
</feature>
<dbReference type="RefSeq" id="WP_069625137.1">
    <property type="nucleotide sequence ID" value="NZ_LPWD01000462.1"/>
</dbReference>
<protein>
    <recommendedName>
        <fullName evidence="6">Outer membrane protein assembly factor BamD</fullName>
    </recommendedName>
</protein>
<evidence type="ECO:0000256" key="7">
    <source>
        <dbReference type="PROSITE-ProRule" id="PRU00339"/>
    </source>
</evidence>
<keyword evidence="5 6" id="KW-0449">Lipoprotein</keyword>
<keyword evidence="7" id="KW-0802">TPR repeat</keyword>
<keyword evidence="10" id="KW-1185">Reference proteome</keyword>
<evidence type="ECO:0000313" key="10">
    <source>
        <dbReference type="Proteomes" id="UP000095042"/>
    </source>
</evidence>
<keyword evidence="4 6" id="KW-0998">Cell outer membrane</keyword>
<dbReference type="InterPro" id="IPR011990">
    <property type="entry name" value="TPR-like_helical_dom_sf"/>
</dbReference>
<proteinExistence type="inferred from homology"/>
<evidence type="ECO:0000256" key="1">
    <source>
        <dbReference type="ARBA" id="ARBA00022729"/>
    </source>
</evidence>
<evidence type="ECO:0000256" key="3">
    <source>
        <dbReference type="ARBA" id="ARBA00023139"/>
    </source>
</evidence>
<name>A0A1E3VRD8_9HYPH</name>
<comment type="subunit">
    <text evidence="6">Part of the Bam complex.</text>
</comment>
<evidence type="ECO:0000256" key="5">
    <source>
        <dbReference type="ARBA" id="ARBA00023288"/>
    </source>
</evidence>
<dbReference type="GO" id="GO:0051205">
    <property type="term" value="P:protein insertion into membrane"/>
    <property type="evidence" value="ECO:0007669"/>
    <property type="project" value="UniProtKB-UniRule"/>
</dbReference>
<dbReference type="AlphaFoldDB" id="A0A1E3VRD8"/>
<comment type="subcellular location">
    <subcellularLocation>
        <location evidence="6">Cell outer membrane</location>
        <topology evidence="6">Lipid-anchor</topology>
    </subcellularLocation>
</comment>
<feature type="domain" description="Outer membrane lipoprotein BamD-like" evidence="8">
    <location>
        <begin position="35"/>
        <end position="230"/>
    </location>
</feature>
<dbReference type="GO" id="GO:1990063">
    <property type="term" value="C:Bam protein complex"/>
    <property type="evidence" value="ECO:0007669"/>
    <property type="project" value="TreeGrafter"/>
</dbReference>
<comment type="function">
    <text evidence="6">Part of the outer membrane protein assembly complex, which is involved in assembly and insertion of beta-barrel proteins into the outer membrane.</text>
</comment>
<keyword evidence="3 6" id="KW-0564">Palmitate</keyword>
<reference evidence="9 10" key="1">
    <citation type="journal article" date="2016" name="Environ. Microbiol.">
        <title>New Methyloceanibacter diversity from North Sea sediments includes methanotroph containing solely the soluble methane monooxygenase.</title>
        <authorList>
            <person name="Vekeman B."/>
            <person name="Kerckhof F.M."/>
            <person name="Cremers G."/>
            <person name="de Vos P."/>
            <person name="Vandamme P."/>
            <person name="Boon N."/>
            <person name="Op den Camp H.J."/>
            <person name="Heylen K."/>
        </authorList>
    </citation>
    <scope>NUCLEOTIDE SEQUENCE [LARGE SCALE GENOMIC DNA]</scope>
    <source>
        <strain evidence="9 10">R-67177</strain>
    </source>
</reference>
<dbReference type="InterPro" id="IPR017689">
    <property type="entry name" value="BamD"/>
</dbReference>
<sequence length="275" mass="30881">MSRAAFPATVLLAGLLLGGCGSIFGSDKAELVNNDPPNVIYGQAEKMVDEGDFEKAARQYEQVDINHPYSQEARRSIVMAAYAYYKAGKYDEAVSAADRYLTLHPGTQESDLAQNIIAMSYYERVLDPKRDQTFARRSLAAYDKLLQRYPNSRYAAEAANRARILRDLIAASEMQVGRYYLHRDNYLAAINRFRTVVSEYQTTAQVEEALMRLTEAYMALGIVNEAQTAAAVLGHNFPDSKWYKHAYGLLGKRGLEPQEHEGSWITQTWKGNGQA</sequence>
<dbReference type="PANTHER" id="PTHR37423:SF1">
    <property type="entry name" value="OUTER MEMBRANE PROTEIN ASSEMBLY FACTOR BAMD"/>
    <property type="match status" value="1"/>
</dbReference>
<comment type="similarity">
    <text evidence="6">Belongs to the BamD family.</text>
</comment>
<dbReference type="CDD" id="cd15830">
    <property type="entry name" value="BamD"/>
    <property type="match status" value="1"/>
</dbReference>
<keyword evidence="2 6" id="KW-0472">Membrane</keyword>
<keyword evidence="1 6" id="KW-0732">Signal</keyword>
<dbReference type="InterPro" id="IPR039565">
    <property type="entry name" value="BamD-like"/>
</dbReference>
<comment type="caution">
    <text evidence="9">The sequence shown here is derived from an EMBL/GenBank/DDBJ whole genome shotgun (WGS) entry which is preliminary data.</text>
</comment>
<dbReference type="PROSITE" id="PS50005">
    <property type="entry name" value="TPR"/>
    <property type="match status" value="1"/>
</dbReference>
<dbReference type="GO" id="GO:0043165">
    <property type="term" value="P:Gram-negative-bacterium-type cell outer membrane assembly"/>
    <property type="evidence" value="ECO:0007669"/>
    <property type="project" value="UniProtKB-UniRule"/>
</dbReference>
<organism evidence="9 10">
    <name type="scientific">Methyloceanibacter marginalis</name>
    <dbReference type="NCBI Taxonomy" id="1774971"/>
    <lineage>
        <taxon>Bacteria</taxon>
        <taxon>Pseudomonadati</taxon>
        <taxon>Pseudomonadota</taxon>
        <taxon>Alphaproteobacteria</taxon>
        <taxon>Hyphomicrobiales</taxon>
        <taxon>Hyphomicrobiaceae</taxon>
        <taxon>Methyloceanibacter</taxon>
    </lineage>
</organism>
<evidence type="ECO:0000313" key="9">
    <source>
        <dbReference type="EMBL" id="ODR96090.1"/>
    </source>
</evidence>
<dbReference type="SUPFAM" id="SSF48452">
    <property type="entry name" value="TPR-like"/>
    <property type="match status" value="2"/>
</dbReference>
<dbReference type="EMBL" id="LPWD01000462">
    <property type="protein sequence ID" value="ODR96090.1"/>
    <property type="molecule type" value="Genomic_DNA"/>
</dbReference>
<dbReference type="HAMAP" id="MF_00922">
    <property type="entry name" value="OM_assembly_BamD"/>
    <property type="match status" value="1"/>
</dbReference>
<accession>A0A1E3VRD8</accession>
<dbReference type="Proteomes" id="UP000095042">
    <property type="component" value="Unassembled WGS sequence"/>
</dbReference>
<evidence type="ECO:0000259" key="8">
    <source>
        <dbReference type="Pfam" id="PF13525"/>
    </source>
</evidence>
<dbReference type="InterPro" id="IPR019734">
    <property type="entry name" value="TPR_rpt"/>
</dbReference>
<gene>
    <name evidence="6" type="primary">bamD</name>
    <name evidence="9" type="ORF">AUC71_04720</name>
</gene>
<evidence type="ECO:0000256" key="6">
    <source>
        <dbReference type="HAMAP-Rule" id="MF_00922"/>
    </source>
</evidence>
<evidence type="ECO:0000256" key="2">
    <source>
        <dbReference type="ARBA" id="ARBA00023136"/>
    </source>
</evidence>